<dbReference type="STRING" id="696762.PFRI_05870"/>
<evidence type="ECO:0000313" key="3">
    <source>
        <dbReference type="Proteomes" id="UP000184514"/>
    </source>
</evidence>
<proteinExistence type="predicted"/>
<gene>
    <name evidence="2" type="ORF">PFRI_05870</name>
</gene>
<feature type="chain" id="PRO_5012769915" evidence="1">
    <location>
        <begin position="19"/>
        <end position="180"/>
    </location>
</feature>
<keyword evidence="1" id="KW-0732">Signal</keyword>
<reference evidence="2 3" key="1">
    <citation type="submission" date="2016-10" db="EMBL/GenBank/DDBJ databases">
        <title>Genome sequence of Planktotalea frisia SH6-1.</title>
        <authorList>
            <person name="Poehlein A."/>
            <person name="Bakenhus I."/>
            <person name="Voget S."/>
            <person name="Brinkhoff T."/>
            <person name="Simon M."/>
        </authorList>
    </citation>
    <scope>NUCLEOTIDE SEQUENCE [LARGE SCALE GENOMIC DNA]</scope>
    <source>
        <strain evidence="2 3">SH6-1</strain>
    </source>
</reference>
<dbReference type="EMBL" id="MLCB01000049">
    <property type="protein sequence ID" value="OJI95172.1"/>
    <property type="molecule type" value="Genomic_DNA"/>
</dbReference>
<comment type="caution">
    <text evidence="2">The sequence shown here is derived from an EMBL/GenBank/DDBJ whole genome shotgun (WGS) entry which is preliminary data.</text>
</comment>
<dbReference type="AlphaFoldDB" id="A0A1L9P103"/>
<dbReference type="OrthoDB" id="5339269at2"/>
<accession>A0A1L9P103</accession>
<protein>
    <submittedName>
        <fullName evidence="2">Uncharacterized protein</fullName>
    </submittedName>
</protein>
<dbReference type="Proteomes" id="UP000184514">
    <property type="component" value="Unassembled WGS sequence"/>
</dbReference>
<keyword evidence="3" id="KW-1185">Reference proteome</keyword>
<organism evidence="2 3">
    <name type="scientific">Planktotalea frisia</name>
    <dbReference type="NCBI Taxonomy" id="696762"/>
    <lineage>
        <taxon>Bacteria</taxon>
        <taxon>Pseudomonadati</taxon>
        <taxon>Pseudomonadota</taxon>
        <taxon>Alphaproteobacteria</taxon>
        <taxon>Rhodobacterales</taxon>
        <taxon>Paracoccaceae</taxon>
        <taxon>Planktotalea</taxon>
    </lineage>
</organism>
<dbReference type="RefSeq" id="WP_072629263.1">
    <property type="nucleotide sequence ID" value="NZ_MLCB01000049.1"/>
</dbReference>
<feature type="signal peptide" evidence="1">
    <location>
        <begin position="1"/>
        <end position="18"/>
    </location>
</feature>
<evidence type="ECO:0000256" key="1">
    <source>
        <dbReference type="SAM" id="SignalP"/>
    </source>
</evidence>
<sequence length="180" mass="20443">MRALLVFCALCVPSLLSAQNNDALPREFGCLSQRELSNDMHPSELARIVRACASEQRYDDAVQVYYTYSSYGLFDQQRVRDESAHVVLGELSQWMFAFLDRSTMTGIRASIDKLRDPAHPFFLDTCVEIEALGPPTYRPGYMISYGMMPRKSSDDWQHDTFDSAAAWRKAVSEINDCPIP</sequence>
<name>A0A1L9P103_9RHOB</name>
<evidence type="ECO:0000313" key="2">
    <source>
        <dbReference type="EMBL" id="OJI95172.1"/>
    </source>
</evidence>